<keyword evidence="3" id="KW-0501">Molybdenum cofactor biosynthesis</keyword>
<dbReference type="InterPro" id="IPR008284">
    <property type="entry name" value="MoCF_biosynth_CS"/>
</dbReference>
<dbReference type="Proteomes" id="UP000422764">
    <property type="component" value="Chromosome"/>
</dbReference>
<evidence type="ECO:0000256" key="1">
    <source>
        <dbReference type="ARBA" id="ARBA00003487"/>
    </source>
</evidence>
<dbReference type="InterPro" id="IPR051920">
    <property type="entry name" value="MPT_Adenylyltrnsfr/MoaC-Rel"/>
</dbReference>
<protein>
    <submittedName>
        <fullName evidence="5">Molybdenum cofactor biosynthesis protein</fullName>
    </submittedName>
</protein>
<dbReference type="PROSITE" id="PS01078">
    <property type="entry name" value="MOCF_BIOSYNTHESIS_1"/>
    <property type="match status" value="1"/>
</dbReference>
<sequence length="164" mass="18094">MFKVGILTASDKGYVGQREDVSGKVIDEIMTSNEYEVIYYKILPDEREMLSNELIKMCDDLNLDLILTTGGTGFSPRDWTPEATLDVIHRETPGISEAMRYYSLGITPKAMLSRGVSGIRNSTLIINLPGSPKAVKENLEYILPALKHGLEILKGIASECAAKN</sequence>
<keyword evidence="6" id="KW-1185">Reference proteome</keyword>
<accession>A0A6I6EUY2</accession>
<dbReference type="Gene3D" id="3.40.980.10">
    <property type="entry name" value="MoaB/Mog-like domain"/>
    <property type="match status" value="1"/>
</dbReference>
<dbReference type="Pfam" id="PF00994">
    <property type="entry name" value="MoCF_biosynth"/>
    <property type="match status" value="1"/>
</dbReference>
<dbReference type="NCBIfam" id="TIGR00177">
    <property type="entry name" value="molyb_syn"/>
    <property type="match status" value="1"/>
</dbReference>
<dbReference type="PANTHER" id="PTHR43764">
    <property type="entry name" value="MOLYBDENUM COFACTOR BIOSYNTHESIS"/>
    <property type="match status" value="1"/>
</dbReference>
<feature type="domain" description="MoaB/Mog" evidence="4">
    <location>
        <begin position="5"/>
        <end position="149"/>
    </location>
</feature>
<organism evidence="5 6">
    <name type="scientific">Clostridium bovifaecis</name>
    <dbReference type="NCBI Taxonomy" id="2184719"/>
    <lineage>
        <taxon>Bacteria</taxon>
        <taxon>Bacillati</taxon>
        <taxon>Bacillota</taxon>
        <taxon>Clostridia</taxon>
        <taxon>Eubacteriales</taxon>
        <taxon>Clostridiaceae</taxon>
        <taxon>Clostridium</taxon>
    </lineage>
</organism>
<name>A0A6I6EUY2_9CLOT</name>
<evidence type="ECO:0000313" key="6">
    <source>
        <dbReference type="Proteomes" id="UP000422764"/>
    </source>
</evidence>
<evidence type="ECO:0000313" key="5">
    <source>
        <dbReference type="EMBL" id="QGU94706.1"/>
    </source>
</evidence>
<dbReference type="PANTHER" id="PTHR43764:SF1">
    <property type="entry name" value="MOLYBDOPTERIN MOLYBDOTRANSFERASE"/>
    <property type="match status" value="1"/>
</dbReference>
<proteinExistence type="predicted"/>
<evidence type="ECO:0000256" key="2">
    <source>
        <dbReference type="ARBA" id="ARBA00005046"/>
    </source>
</evidence>
<evidence type="ECO:0000259" key="4">
    <source>
        <dbReference type="SMART" id="SM00852"/>
    </source>
</evidence>
<dbReference type="InterPro" id="IPR036425">
    <property type="entry name" value="MoaB/Mog-like_dom_sf"/>
</dbReference>
<dbReference type="InterPro" id="IPR001453">
    <property type="entry name" value="MoaB/Mog_dom"/>
</dbReference>
<evidence type="ECO:0000256" key="3">
    <source>
        <dbReference type="ARBA" id="ARBA00023150"/>
    </source>
</evidence>
<dbReference type="AlphaFoldDB" id="A0A6I6EUY2"/>
<comment type="function">
    <text evidence="1">May be involved in the biosynthesis of molybdopterin.</text>
</comment>
<reference evidence="5 6" key="1">
    <citation type="submission" date="2019-12" db="EMBL/GenBank/DDBJ databases">
        <title>Genome sequenceing of Clostridium bovifaecis.</title>
        <authorList>
            <person name="Yao Y."/>
        </authorList>
    </citation>
    <scope>NUCLEOTIDE SEQUENCE [LARGE SCALE GENOMIC DNA]</scope>
    <source>
        <strain evidence="5 6">BXX</strain>
    </source>
</reference>
<dbReference type="EMBL" id="CP046522">
    <property type="protein sequence ID" value="QGU94706.1"/>
    <property type="molecule type" value="Genomic_DNA"/>
</dbReference>
<comment type="pathway">
    <text evidence="2">Cofactor biosynthesis; molybdopterin biosynthesis.</text>
</comment>
<dbReference type="SMART" id="SM00852">
    <property type="entry name" value="MoCF_biosynth"/>
    <property type="match status" value="1"/>
</dbReference>
<dbReference type="SUPFAM" id="SSF53218">
    <property type="entry name" value="Molybdenum cofactor biosynthesis proteins"/>
    <property type="match status" value="1"/>
</dbReference>
<dbReference type="GO" id="GO:0006777">
    <property type="term" value="P:Mo-molybdopterin cofactor biosynthetic process"/>
    <property type="evidence" value="ECO:0007669"/>
    <property type="project" value="UniProtKB-KW"/>
</dbReference>
<gene>
    <name evidence="5" type="ORF">GOM49_05980</name>
</gene>
<dbReference type="CDD" id="cd00886">
    <property type="entry name" value="MogA_MoaB"/>
    <property type="match status" value="1"/>
</dbReference>
<dbReference type="UniPathway" id="UPA00344"/>